<gene>
    <name evidence="4" type="primary">rlpA</name>
    <name evidence="8" type="ordered locus">TREAZ_1266</name>
</gene>
<dbReference type="eggNOG" id="COG0797">
    <property type="taxonomic scope" value="Bacteria"/>
</dbReference>
<keyword evidence="9" id="KW-1185">Reference proteome</keyword>
<dbReference type="HAMAP" id="MF_02071">
    <property type="entry name" value="RlpA"/>
    <property type="match status" value="1"/>
</dbReference>
<feature type="signal peptide" evidence="4">
    <location>
        <begin position="1"/>
        <end position="22"/>
    </location>
</feature>
<dbReference type="EC" id="4.2.2.-" evidence="4"/>
<dbReference type="InterPro" id="IPR009009">
    <property type="entry name" value="RlpA-like_DPBB"/>
</dbReference>
<dbReference type="RefSeq" id="WP_015710731.1">
    <property type="nucleotide sequence ID" value="NC_015577.1"/>
</dbReference>
<dbReference type="InterPro" id="IPR007730">
    <property type="entry name" value="SPOR-like_dom"/>
</dbReference>
<dbReference type="GO" id="GO:0008932">
    <property type="term" value="F:lytic endotransglycosylase activity"/>
    <property type="evidence" value="ECO:0007669"/>
    <property type="project" value="UniProtKB-UniRule"/>
</dbReference>
<evidence type="ECO:0000256" key="1">
    <source>
        <dbReference type="ARBA" id="ARBA00022729"/>
    </source>
</evidence>
<dbReference type="Gene3D" id="3.30.70.1070">
    <property type="entry name" value="Sporulation related repeat"/>
    <property type="match status" value="1"/>
</dbReference>
<feature type="domain" description="RlpA-like protein double-psi beta-barrel" evidence="6">
    <location>
        <begin position="29"/>
        <end position="117"/>
    </location>
</feature>
<evidence type="ECO:0000256" key="4">
    <source>
        <dbReference type="HAMAP-Rule" id="MF_02071"/>
    </source>
</evidence>
<comment type="similarity">
    <text evidence="4 5">Belongs to the RlpA family.</text>
</comment>
<dbReference type="Gene3D" id="2.40.40.10">
    <property type="entry name" value="RlpA-like domain"/>
    <property type="match status" value="1"/>
</dbReference>
<keyword evidence="8" id="KW-0449">Lipoprotein</keyword>
<keyword evidence="1 4" id="KW-0732">Signal</keyword>
<dbReference type="CDD" id="cd22268">
    <property type="entry name" value="DPBB_RlpA-like"/>
    <property type="match status" value="1"/>
</dbReference>
<reference evidence="8 9" key="2">
    <citation type="journal article" date="2011" name="ISME J.">
        <title>RNA-seq reveals cooperative metabolic interactions between two termite-gut spirochete species in co-culture.</title>
        <authorList>
            <person name="Rosenthal A.Z."/>
            <person name="Matson E.G."/>
            <person name="Eldar A."/>
            <person name="Leadbetter J.R."/>
        </authorList>
    </citation>
    <scope>NUCLEOTIDE SEQUENCE [LARGE SCALE GENOMIC DNA]</scope>
    <source>
        <strain evidence="9">ATCC BAA-888 / DSM 13862 / ZAS-9</strain>
    </source>
</reference>
<dbReference type="Proteomes" id="UP000009222">
    <property type="component" value="Chromosome"/>
</dbReference>
<reference evidence="9" key="1">
    <citation type="submission" date="2009-12" db="EMBL/GenBank/DDBJ databases">
        <title>Complete sequence of Treponema azotonutricium strain ZAS-9.</title>
        <authorList>
            <person name="Tetu S.G."/>
            <person name="Matson E."/>
            <person name="Ren Q."/>
            <person name="Seshadri R."/>
            <person name="Elbourne L."/>
            <person name="Hassan K.A."/>
            <person name="Durkin A."/>
            <person name="Radune D."/>
            <person name="Mohamoud Y."/>
            <person name="Shay R."/>
            <person name="Jin S."/>
            <person name="Zhang X."/>
            <person name="Lucey K."/>
            <person name="Ballor N.R."/>
            <person name="Ottesen E."/>
            <person name="Rosenthal R."/>
            <person name="Allen A."/>
            <person name="Leadbetter J.R."/>
            <person name="Paulsen I.T."/>
        </authorList>
    </citation>
    <scope>NUCLEOTIDE SEQUENCE [LARGE SCALE GENOMIC DNA]</scope>
    <source>
        <strain evidence="9">ATCC BAA-888 / DSM 13862 / ZAS-9</strain>
    </source>
</reference>
<comment type="function">
    <text evidence="4">Lytic transglycosylase with a strong preference for naked glycan strands that lack stem peptides.</text>
</comment>
<evidence type="ECO:0000259" key="7">
    <source>
        <dbReference type="Pfam" id="PF05036"/>
    </source>
</evidence>
<dbReference type="GO" id="GO:0042834">
    <property type="term" value="F:peptidoglycan binding"/>
    <property type="evidence" value="ECO:0007669"/>
    <property type="project" value="InterPro"/>
</dbReference>
<accession>F5Y6K7</accession>
<dbReference type="STRING" id="545695.TREAZ_1266"/>
<dbReference type="AlphaFoldDB" id="F5Y6K7"/>
<evidence type="ECO:0000313" key="9">
    <source>
        <dbReference type="Proteomes" id="UP000009222"/>
    </source>
</evidence>
<keyword evidence="2 4" id="KW-0456">Lyase</keyword>
<dbReference type="HOGENOM" id="CLU_042923_3_3_12"/>
<protein>
    <recommendedName>
        <fullName evidence="4">Probable endolytic peptidoglycan transglycosylase RlpA</fullName>
        <ecNumber evidence="4">4.2.2.-</ecNumber>
    </recommendedName>
</protein>
<dbReference type="InterPro" id="IPR036908">
    <property type="entry name" value="RlpA-like_sf"/>
</dbReference>
<organism evidence="8 9">
    <name type="scientific">Leadbettera azotonutricia (strain ATCC BAA-888 / DSM 13862 / ZAS-9)</name>
    <name type="common">Treponema azotonutricium</name>
    <dbReference type="NCBI Taxonomy" id="545695"/>
    <lineage>
        <taxon>Bacteria</taxon>
        <taxon>Pseudomonadati</taxon>
        <taxon>Spirochaetota</taxon>
        <taxon>Spirochaetia</taxon>
        <taxon>Spirochaetales</taxon>
        <taxon>Breznakiellaceae</taxon>
        <taxon>Leadbettera</taxon>
    </lineage>
</organism>
<evidence type="ECO:0000256" key="2">
    <source>
        <dbReference type="ARBA" id="ARBA00023239"/>
    </source>
</evidence>
<evidence type="ECO:0000256" key="3">
    <source>
        <dbReference type="ARBA" id="ARBA00023316"/>
    </source>
</evidence>
<dbReference type="GO" id="GO:0071555">
    <property type="term" value="P:cell wall organization"/>
    <property type="evidence" value="ECO:0007669"/>
    <property type="project" value="UniProtKB-KW"/>
</dbReference>
<dbReference type="SUPFAM" id="SSF110997">
    <property type="entry name" value="Sporulation related repeat"/>
    <property type="match status" value="1"/>
</dbReference>
<sequence precursor="true">MKRLSTLFILSFSIAVFCAAQAPSGTFRQEGIASWYGPEYDGRTTTSGEIFDSTQYTAAHRSLPFGTILTVTNTQNNKQVKVRVNDRGPFAPGRIVDISKAAAEILDMVTTGTAPVVIESASSDAIGSVPEPAAVAPVAAPVPEPVPAVPVIIAAPVTAVTLPAPVSMLPPSAGSAAILGGITPQAGKRYRLQVGAYEIPRNAIEAIEKLQAAGLNPANEDRKDGLYRVVLPGLQPGEIPQIAEKLWAVGFIEAIIREEH</sequence>
<evidence type="ECO:0000256" key="5">
    <source>
        <dbReference type="RuleBase" id="RU003495"/>
    </source>
</evidence>
<dbReference type="InterPro" id="IPR012997">
    <property type="entry name" value="RplA"/>
</dbReference>
<dbReference type="OrthoDB" id="9779128at2"/>
<dbReference type="EMBL" id="CP001841">
    <property type="protein sequence ID" value="AEF81407.1"/>
    <property type="molecule type" value="Genomic_DNA"/>
</dbReference>
<keyword evidence="3 4" id="KW-0961">Cell wall biogenesis/degradation</keyword>
<dbReference type="InParanoid" id="F5Y6K7"/>
<dbReference type="KEGG" id="taz:TREAZ_1266"/>
<dbReference type="Pfam" id="PF05036">
    <property type="entry name" value="SPOR"/>
    <property type="match status" value="1"/>
</dbReference>
<evidence type="ECO:0000313" key="8">
    <source>
        <dbReference type="EMBL" id="AEF81407.1"/>
    </source>
</evidence>
<dbReference type="Pfam" id="PF03330">
    <property type="entry name" value="DPBB_1"/>
    <property type="match status" value="1"/>
</dbReference>
<name>F5Y6K7_LEAAZ</name>
<evidence type="ECO:0000259" key="6">
    <source>
        <dbReference type="Pfam" id="PF03330"/>
    </source>
</evidence>
<dbReference type="GO" id="GO:0000270">
    <property type="term" value="P:peptidoglycan metabolic process"/>
    <property type="evidence" value="ECO:0007669"/>
    <property type="project" value="UniProtKB-UniRule"/>
</dbReference>
<dbReference type="SUPFAM" id="SSF50685">
    <property type="entry name" value="Barwin-like endoglucanases"/>
    <property type="match status" value="1"/>
</dbReference>
<proteinExistence type="inferred from homology"/>
<dbReference type="PANTHER" id="PTHR34183">
    <property type="entry name" value="ENDOLYTIC PEPTIDOGLYCAN TRANSGLYCOSYLASE RLPA"/>
    <property type="match status" value="1"/>
</dbReference>
<dbReference type="PANTHER" id="PTHR34183:SF1">
    <property type="entry name" value="ENDOLYTIC PEPTIDOGLYCAN TRANSGLYCOSYLASE RLPA"/>
    <property type="match status" value="1"/>
</dbReference>
<feature type="chain" id="PRO_5009991522" description="Probable endolytic peptidoglycan transglycosylase RlpA" evidence="4">
    <location>
        <begin position="23"/>
        <end position="260"/>
    </location>
</feature>
<dbReference type="InterPro" id="IPR036680">
    <property type="entry name" value="SPOR-like_sf"/>
</dbReference>
<dbReference type="NCBIfam" id="TIGR00413">
    <property type="entry name" value="rlpA"/>
    <property type="match status" value="1"/>
</dbReference>
<dbReference type="InterPro" id="IPR034718">
    <property type="entry name" value="RlpA"/>
</dbReference>
<feature type="domain" description="SPOR" evidence="7">
    <location>
        <begin position="186"/>
        <end position="231"/>
    </location>
</feature>